<dbReference type="PANTHER" id="PTHR31062">
    <property type="entry name" value="XYLOGLUCAN ENDOTRANSGLUCOSYLASE/HYDROLASE PROTEIN 8-RELATED"/>
    <property type="match status" value="1"/>
</dbReference>
<accession>A0AAN8YXW5</accession>
<evidence type="ECO:0000256" key="1">
    <source>
        <dbReference type="ARBA" id="ARBA00022801"/>
    </source>
</evidence>
<evidence type="ECO:0000259" key="4">
    <source>
        <dbReference type="Pfam" id="PF00722"/>
    </source>
</evidence>
<dbReference type="EMBL" id="JBAMMX010000024">
    <property type="protein sequence ID" value="KAK6916275.1"/>
    <property type="molecule type" value="Genomic_DNA"/>
</dbReference>
<evidence type="ECO:0000313" key="6">
    <source>
        <dbReference type="Proteomes" id="UP001370490"/>
    </source>
</evidence>
<comment type="caution">
    <text evidence="5">The sequence shown here is derived from an EMBL/GenBank/DDBJ whole genome shotgun (WGS) entry which is preliminary data.</text>
</comment>
<reference evidence="5 6" key="1">
    <citation type="submission" date="2023-12" db="EMBL/GenBank/DDBJ databases">
        <title>A high-quality genome assembly for Dillenia turbinata (Dilleniales).</title>
        <authorList>
            <person name="Chanderbali A."/>
        </authorList>
    </citation>
    <scope>NUCLEOTIDE SEQUENCE [LARGE SCALE GENOMIC DNA]</scope>
    <source>
        <strain evidence="5">LSX21</strain>
        <tissue evidence="5">Leaf</tissue>
    </source>
</reference>
<dbReference type="InterPro" id="IPR044791">
    <property type="entry name" value="Beta-glucanase/XTH"/>
</dbReference>
<dbReference type="Gene3D" id="2.60.120.200">
    <property type="match status" value="1"/>
</dbReference>
<evidence type="ECO:0000313" key="5">
    <source>
        <dbReference type="EMBL" id="KAK6916275.1"/>
    </source>
</evidence>
<evidence type="ECO:0000256" key="2">
    <source>
        <dbReference type="ARBA" id="ARBA00023295"/>
    </source>
</evidence>
<feature type="chain" id="PRO_5042814519" evidence="3">
    <location>
        <begin position="18"/>
        <end position="151"/>
    </location>
</feature>
<gene>
    <name evidence="5" type="ORF">RJ641_019136</name>
</gene>
<dbReference type="SUPFAM" id="SSF49899">
    <property type="entry name" value="Concanavalin A-like lectins/glucanases"/>
    <property type="match status" value="1"/>
</dbReference>
<keyword evidence="1 5" id="KW-0378">Hydrolase</keyword>
<dbReference type="AlphaFoldDB" id="A0AAN8YXW5"/>
<protein>
    <submittedName>
        <fullName evidence="5">Glycoside hydrolase family 16</fullName>
    </submittedName>
</protein>
<evidence type="ECO:0000256" key="3">
    <source>
        <dbReference type="SAM" id="SignalP"/>
    </source>
</evidence>
<feature type="signal peptide" evidence="3">
    <location>
        <begin position="1"/>
        <end position="17"/>
    </location>
</feature>
<name>A0AAN8YXW5_9MAGN</name>
<dbReference type="GO" id="GO:0005975">
    <property type="term" value="P:carbohydrate metabolic process"/>
    <property type="evidence" value="ECO:0007669"/>
    <property type="project" value="InterPro"/>
</dbReference>
<proteinExistence type="predicted"/>
<organism evidence="5 6">
    <name type="scientific">Dillenia turbinata</name>
    <dbReference type="NCBI Taxonomy" id="194707"/>
    <lineage>
        <taxon>Eukaryota</taxon>
        <taxon>Viridiplantae</taxon>
        <taxon>Streptophyta</taxon>
        <taxon>Embryophyta</taxon>
        <taxon>Tracheophyta</taxon>
        <taxon>Spermatophyta</taxon>
        <taxon>Magnoliopsida</taxon>
        <taxon>eudicotyledons</taxon>
        <taxon>Gunneridae</taxon>
        <taxon>Pentapetalae</taxon>
        <taxon>Dilleniales</taxon>
        <taxon>Dilleniaceae</taxon>
        <taxon>Dillenia</taxon>
    </lineage>
</organism>
<dbReference type="GO" id="GO:0004553">
    <property type="term" value="F:hydrolase activity, hydrolyzing O-glycosyl compounds"/>
    <property type="evidence" value="ECO:0007669"/>
    <property type="project" value="InterPro"/>
</dbReference>
<sequence length="151" mass="17592">MKLEVLLLLQMTYLLFGQIDIQIKLITNYSARTILDFIYHPDQPNRDEMDFVIPRNVSGQLYLSSKTNVYADGVDDRREKIFLWFDPTEDFCILQSCGTYLPDHVNPFPTIQQFVFQCQPMERRQLGDAWRARQGGLVEGAIDSLIEEPQD</sequence>
<feature type="domain" description="GH16" evidence="4">
    <location>
        <begin position="12"/>
        <end position="91"/>
    </location>
</feature>
<keyword evidence="6" id="KW-1185">Reference proteome</keyword>
<dbReference type="InterPro" id="IPR000757">
    <property type="entry name" value="Beta-glucanase-like"/>
</dbReference>
<dbReference type="Pfam" id="PF00722">
    <property type="entry name" value="Glyco_hydro_16"/>
    <property type="match status" value="1"/>
</dbReference>
<dbReference type="Proteomes" id="UP001370490">
    <property type="component" value="Unassembled WGS sequence"/>
</dbReference>
<keyword evidence="2" id="KW-0326">Glycosidase</keyword>
<keyword evidence="3" id="KW-0732">Signal</keyword>
<dbReference type="InterPro" id="IPR013320">
    <property type="entry name" value="ConA-like_dom_sf"/>
</dbReference>